<protein>
    <recommendedName>
        <fullName evidence="4">SGNH/GDSL hydrolase family protein</fullName>
    </recommendedName>
</protein>
<evidence type="ECO:0000256" key="1">
    <source>
        <dbReference type="SAM" id="SignalP"/>
    </source>
</evidence>
<gene>
    <name evidence="2" type="ORF">KJ970_16645</name>
</gene>
<evidence type="ECO:0000313" key="3">
    <source>
        <dbReference type="Proteomes" id="UP000777784"/>
    </source>
</evidence>
<comment type="caution">
    <text evidence="2">The sequence shown here is derived from an EMBL/GenBank/DDBJ whole genome shotgun (WGS) entry which is preliminary data.</text>
</comment>
<dbReference type="EMBL" id="JAHJDP010000095">
    <property type="protein sequence ID" value="MBU2692545.1"/>
    <property type="molecule type" value="Genomic_DNA"/>
</dbReference>
<dbReference type="Proteomes" id="UP000777784">
    <property type="component" value="Unassembled WGS sequence"/>
</dbReference>
<sequence length="460" mass="48191">MMRSVFSILTGALAALCLASMGCSPDNPAAPEVVTNADAIRISALGNNFSAGFINGGLIQAGQIASFPNLISIQAGGGSLQMPLVNSPGIGSTPGHGALYVNGQGLIVADNVVNPAALLLNATYPVPYDNLGVPGATTLDLLQATDAASSQSQTNSFFDLILRNAGLPPGGQTAIDQVRALSPQVLTLWTGQNHILAGAMSGEPESGINITPASLWSGLFLMVLDEVESMEAPIVVVGNLPDFCNLPYFTTMPLGTMIDSSTIRWNMEEDLDGDGDDVEYILLTARLTPDYLPDSSGASQDTLSAALTLTGEEAALIRESVDGFNSIIAAETEARGWAMADVHTILSQLPGEPIPENFAFPNAIFPWLVNSQTGIPFQNTMSAYSLDGIHSSEKGQALIANAFIEALNETYGLSIPLVDVAAVENVVGFEQAPGKASHYGFRDSGLDQLKDFSSLLKKSE</sequence>
<keyword evidence="1" id="KW-0732">Signal</keyword>
<feature type="chain" id="PRO_5037553654" description="SGNH/GDSL hydrolase family protein" evidence="1">
    <location>
        <begin position="30"/>
        <end position="460"/>
    </location>
</feature>
<evidence type="ECO:0000313" key="2">
    <source>
        <dbReference type="EMBL" id="MBU2692545.1"/>
    </source>
</evidence>
<name>A0A948W7R9_UNCEI</name>
<dbReference type="Gene3D" id="3.40.50.1110">
    <property type="entry name" value="SGNH hydrolase"/>
    <property type="match status" value="1"/>
</dbReference>
<reference evidence="2" key="1">
    <citation type="submission" date="2021-05" db="EMBL/GenBank/DDBJ databases">
        <title>Energy efficiency and biological interactions define the core microbiome of deep oligotrophic groundwater.</title>
        <authorList>
            <person name="Mehrshad M."/>
            <person name="Lopez-Fernandez M."/>
            <person name="Bell E."/>
            <person name="Bernier-Latmani R."/>
            <person name="Bertilsson S."/>
            <person name="Dopson M."/>
        </authorList>
    </citation>
    <scope>NUCLEOTIDE SEQUENCE</scope>
    <source>
        <strain evidence="2">Modern_marine.mb.64</strain>
    </source>
</reference>
<dbReference type="PROSITE" id="PS51257">
    <property type="entry name" value="PROKAR_LIPOPROTEIN"/>
    <property type="match status" value="1"/>
</dbReference>
<proteinExistence type="predicted"/>
<feature type="signal peptide" evidence="1">
    <location>
        <begin position="1"/>
        <end position="29"/>
    </location>
</feature>
<evidence type="ECO:0008006" key="4">
    <source>
        <dbReference type="Google" id="ProtNLM"/>
    </source>
</evidence>
<dbReference type="SUPFAM" id="SSF52266">
    <property type="entry name" value="SGNH hydrolase"/>
    <property type="match status" value="1"/>
</dbReference>
<dbReference type="InterPro" id="IPR036514">
    <property type="entry name" value="SGNH_hydro_sf"/>
</dbReference>
<dbReference type="AlphaFoldDB" id="A0A948W7R9"/>
<accession>A0A948W7R9</accession>
<organism evidence="2 3">
    <name type="scientific">Eiseniibacteriota bacterium</name>
    <dbReference type="NCBI Taxonomy" id="2212470"/>
    <lineage>
        <taxon>Bacteria</taxon>
        <taxon>Candidatus Eiseniibacteriota</taxon>
    </lineage>
</organism>